<dbReference type="InterPro" id="IPR041588">
    <property type="entry name" value="Integrase_H2C2"/>
</dbReference>
<proteinExistence type="predicted"/>
<dbReference type="CDD" id="cd00303">
    <property type="entry name" value="retropepsin_like"/>
    <property type="match status" value="1"/>
</dbReference>
<dbReference type="InterPro" id="IPR001584">
    <property type="entry name" value="Integrase_cat-core"/>
</dbReference>
<dbReference type="PANTHER" id="PTHR37984:SF5">
    <property type="entry name" value="PROTEIN NYNRIN-LIKE"/>
    <property type="match status" value="1"/>
</dbReference>
<keyword evidence="5" id="KW-0255">Endonuclease</keyword>
<dbReference type="Gene3D" id="3.30.420.10">
    <property type="entry name" value="Ribonuclease H-like superfamily/Ribonuclease H"/>
    <property type="match status" value="1"/>
</dbReference>
<evidence type="ECO:0000256" key="8">
    <source>
        <dbReference type="SAM" id="MobiDB-lite"/>
    </source>
</evidence>
<evidence type="ECO:0000313" key="10">
    <source>
        <dbReference type="EMBL" id="KAK9736347.1"/>
    </source>
</evidence>
<dbReference type="Gene3D" id="3.10.20.370">
    <property type="match status" value="1"/>
</dbReference>
<dbReference type="Proteomes" id="UP001458880">
    <property type="component" value="Unassembled WGS sequence"/>
</dbReference>
<evidence type="ECO:0000256" key="4">
    <source>
        <dbReference type="ARBA" id="ARBA00022722"/>
    </source>
</evidence>
<dbReference type="InterPro" id="IPR012337">
    <property type="entry name" value="RNaseH-like_sf"/>
</dbReference>
<dbReference type="Gene3D" id="2.40.70.10">
    <property type="entry name" value="Acid Proteases"/>
    <property type="match status" value="1"/>
</dbReference>
<reference evidence="10 11" key="1">
    <citation type="journal article" date="2024" name="BMC Genomics">
        <title>De novo assembly and annotation of Popillia japonica's genome with initial clues to its potential as an invasive pest.</title>
        <authorList>
            <person name="Cucini C."/>
            <person name="Boschi S."/>
            <person name="Funari R."/>
            <person name="Cardaioli E."/>
            <person name="Iannotti N."/>
            <person name="Marturano G."/>
            <person name="Paoli F."/>
            <person name="Bruttini M."/>
            <person name="Carapelli A."/>
            <person name="Frati F."/>
            <person name="Nardi F."/>
        </authorList>
    </citation>
    <scope>NUCLEOTIDE SEQUENCE [LARGE SCALE GENOMIC DNA]</scope>
    <source>
        <strain evidence="10">DMR45628</strain>
    </source>
</reference>
<dbReference type="Gene3D" id="3.10.10.10">
    <property type="entry name" value="HIV Type 1 Reverse Transcriptase, subunit A, domain 1"/>
    <property type="match status" value="1"/>
</dbReference>
<sequence length="1093" mass="124508">MPNKNKKRRRASTSSSSSSCSTCSSSTASSSSDYGSKKKLIREVKQLKKKLSSKTSRYQGKIDSVPSFNAAKGNVFDWDDKARIFCMANKLKDNAKDWYNNQENLNLSWEEWKIKLLDAFPPQQGVFRKLKELVNTVGCIQKTKRVSQYTKVDGHSVSTYIDFGSGCNTMKKDIQGKLGLKLEMDDGNVVIEGYGGSQVVPLGIVKAEFEVDEIETRTEFYVVPNTLQSTDVLIGRPITERENVFVYKTPQMLKLTKTNLFVELPDDIASNDKISIYAKKNIVVRPGVNLIGIKAMLNEGVLYSNLSEKYREGATMIVPENKIRLRDGTGYLRVLNLGLSGINIQGDACLARGVTNAERRPELENNDEGDHMNKLRALLERYSNCFKENTTLLSNIDVEMTIELSSKAAITCKPYRLSLFEREKVRKIVADLMEKGIVEPANSPYASPILLLKKKTGDFRMVVDYRRLNSITVKDKDPLPLIEDQLERVAGNGVFTTLDLRNFVLKAKPLTLLLKKKTDWVWSTEQQDVFNLLREELSTSPVLATFNTEADTQLHTDASQSGIGGVLLQKQSGNEWKPVAYMSRQTIDAETRYHSYELETLAVYEAVTKFRNYLYGKHFIIKTDCNAMRLTWSKKEMSPRVGRWWLAMQDYDFTVEHCPGTQMKHADALSRNAIKINTIQVNDWVVAVQTQDEDLQLIREQVNSKEAEACYTIVDDKVCRKVGDQFKIIVPKDVRWRVVRMFHDDNGHPHWERTFHAMKETYWFKDMRKFVKKFVGSCLPCMTSKRVTGKRRTQLHPIEKVAEPFHTLHLDHLGPFCKTPEGNTHILATIDGFTKFVWLEAVPDTSSLYVCKALEQFCDRYKIKHIKNSIASPRSNGKVERLNRTILEALTASINGEHDQWDRFLVPVQRGINSTRNATTGIAPSVLLYGFRPEVDLEVRLENQKREDLREVREIAKRRCERVAATMKRRFDKNKLPPKQFEVGDLVLVERTRLVRGLTSGKLVAKYLGPVRIMEVLGNERYRVESLSRDKRRFKGVVSSERLKVFRTQTRPIAGTLQGQDGRLLAAKPQHAHEVTSGVRGKLGEVVPESGEG</sequence>
<dbReference type="SUPFAM" id="SSF53098">
    <property type="entry name" value="Ribonuclease H-like"/>
    <property type="match status" value="1"/>
</dbReference>
<evidence type="ECO:0000313" key="11">
    <source>
        <dbReference type="Proteomes" id="UP001458880"/>
    </source>
</evidence>
<protein>
    <recommendedName>
        <fullName evidence="1">RNA-directed DNA polymerase</fullName>
        <ecNumber evidence="1">2.7.7.49</ecNumber>
    </recommendedName>
</protein>
<dbReference type="InterPro" id="IPR036397">
    <property type="entry name" value="RNaseH_sf"/>
</dbReference>
<dbReference type="InterPro" id="IPR021109">
    <property type="entry name" value="Peptidase_aspartic_dom_sf"/>
</dbReference>
<dbReference type="EC" id="2.7.7.49" evidence="1"/>
<feature type="compositionally biased region" description="Basic residues" evidence="8">
    <location>
        <begin position="1"/>
        <end position="11"/>
    </location>
</feature>
<dbReference type="Pfam" id="PF17921">
    <property type="entry name" value="Integrase_H2C2"/>
    <property type="match status" value="1"/>
</dbReference>
<dbReference type="GO" id="GO:0004519">
    <property type="term" value="F:endonuclease activity"/>
    <property type="evidence" value="ECO:0007669"/>
    <property type="project" value="UniProtKB-KW"/>
</dbReference>
<dbReference type="Pfam" id="PF17919">
    <property type="entry name" value="RT_RNaseH_2"/>
    <property type="match status" value="1"/>
</dbReference>
<dbReference type="Gene3D" id="3.30.70.270">
    <property type="match status" value="1"/>
</dbReference>
<dbReference type="AlphaFoldDB" id="A0AAW1LNF6"/>
<evidence type="ECO:0000256" key="1">
    <source>
        <dbReference type="ARBA" id="ARBA00012493"/>
    </source>
</evidence>
<dbReference type="Gene3D" id="1.10.340.70">
    <property type="match status" value="1"/>
</dbReference>
<dbReference type="SUPFAM" id="SSF56672">
    <property type="entry name" value="DNA/RNA polymerases"/>
    <property type="match status" value="1"/>
</dbReference>
<dbReference type="GO" id="GO:0003964">
    <property type="term" value="F:RNA-directed DNA polymerase activity"/>
    <property type="evidence" value="ECO:0007669"/>
    <property type="project" value="UniProtKB-KW"/>
</dbReference>
<keyword evidence="5" id="KW-0378">Hydrolase</keyword>
<gene>
    <name evidence="10" type="ORF">QE152_g12599</name>
</gene>
<keyword evidence="4" id="KW-0540">Nuclease</keyword>
<keyword evidence="11" id="KW-1185">Reference proteome</keyword>
<organism evidence="10 11">
    <name type="scientific">Popillia japonica</name>
    <name type="common">Japanese beetle</name>
    <dbReference type="NCBI Taxonomy" id="7064"/>
    <lineage>
        <taxon>Eukaryota</taxon>
        <taxon>Metazoa</taxon>
        <taxon>Ecdysozoa</taxon>
        <taxon>Arthropoda</taxon>
        <taxon>Hexapoda</taxon>
        <taxon>Insecta</taxon>
        <taxon>Pterygota</taxon>
        <taxon>Neoptera</taxon>
        <taxon>Endopterygota</taxon>
        <taxon>Coleoptera</taxon>
        <taxon>Polyphaga</taxon>
        <taxon>Scarabaeiformia</taxon>
        <taxon>Scarabaeidae</taxon>
        <taxon>Rutelinae</taxon>
        <taxon>Popillia</taxon>
    </lineage>
</organism>
<feature type="compositionally biased region" description="Low complexity" evidence="8">
    <location>
        <begin position="12"/>
        <end position="32"/>
    </location>
</feature>
<name>A0AAW1LNF6_POPJA</name>
<dbReference type="InterPro" id="IPR043128">
    <property type="entry name" value="Rev_trsase/Diguanyl_cyclase"/>
</dbReference>
<keyword evidence="6 10" id="KW-0695">RNA-directed DNA polymerase</keyword>
<dbReference type="CDD" id="cd09274">
    <property type="entry name" value="RNase_HI_RT_Ty3"/>
    <property type="match status" value="1"/>
</dbReference>
<dbReference type="CDD" id="cd01647">
    <property type="entry name" value="RT_LTR"/>
    <property type="match status" value="1"/>
</dbReference>
<dbReference type="PROSITE" id="PS50994">
    <property type="entry name" value="INTEGRASE"/>
    <property type="match status" value="1"/>
</dbReference>
<feature type="domain" description="Integrase catalytic" evidence="9">
    <location>
        <begin position="844"/>
        <end position="932"/>
    </location>
</feature>
<dbReference type="FunFam" id="3.10.20.370:FF:000001">
    <property type="entry name" value="Retrovirus-related Pol polyprotein from transposon 17.6-like protein"/>
    <property type="match status" value="1"/>
</dbReference>
<dbReference type="GO" id="GO:0042575">
    <property type="term" value="C:DNA polymerase complex"/>
    <property type="evidence" value="ECO:0007669"/>
    <property type="project" value="UniProtKB-ARBA"/>
</dbReference>
<evidence type="ECO:0000256" key="2">
    <source>
        <dbReference type="ARBA" id="ARBA00022679"/>
    </source>
</evidence>
<dbReference type="GO" id="GO:0015074">
    <property type="term" value="P:DNA integration"/>
    <property type="evidence" value="ECO:0007669"/>
    <property type="project" value="InterPro"/>
</dbReference>
<evidence type="ECO:0000256" key="6">
    <source>
        <dbReference type="ARBA" id="ARBA00022918"/>
    </source>
</evidence>
<dbReference type="InterPro" id="IPR050951">
    <property type="entry name" value="Retrovirus_Pol_polyprotein"/>
</dbReference>
<accession>A0AAW1LNF6</accession>
<keyword evidence="7" id="KW-0511">Multifunctional enzyme</keyword>
<comment type="caution">
    <text evidence="10">The sequence shown here is derived from an EMBL/GenBank/DDBJ whole genome shotgun (WGS) entry which is preliminary data.</text>
</comment>
<keyword evidence="3" id="KW-0548">Nucleotidyltransferase</keyword>
<dbReference type="InterPro" id="IPR043502">
    <property type="entry name" value="DNA/RNA_pol_sf"/>
</dbReference>
<evidence type="ECO:0000256" key="7">
    <source>
        <dbReference type="ARBA" id="ARBA00023268"/>
    </source>
</evidence>
<dbReference type="PANTHER" id="PTHR37984">
    <property type="entry name" value="PROTEIN CBG26694"/>
    <property type="match status" value="1"/>
</dbReference>
<evidence type="ECO:0000256" key="5">
    <source>
        <dbReference type="ARBA" id="ARBA00022759"/>
    </source>
</evidence>
<dbReference type="InterPro" id="IPR041577">
    <property type="entry name" value="RT_RNaseH_2"/>
</dbReference>
<evidence type="ECO:0000256" key="3">
    <source>
        <dbReference type="ARBA" id="ARBA00022695"/>
    </source>
</evidence>
<dbReference type="EMBL" id="JASPKY010000115">
    <property type="protein sequence ID" value="KAK9736347.1"/>
    <property type="molecule type" value="Genomic_DNA"/>
</dbReference>
<evidence type="ECO:0000259" key="9">
    <source>
        <dbReference type="PROSITE" id="PS50994"/>
    </source>
</evidence>
<dbReference type="GO" id="GO:0003676">
    <property type="term" value="F:nucleic acid binding"/>
    <property type="evidence" value="ECO:0007669"/>
    <property type="project" value="InterPro"/>
</dbReference>
<feature type="region of interest" description="Disordered" evidence="8">
    <location>
        <begin position="1"/>
        <end position="35"/>
    </location>
</feature>
<keyword evidence="2" id="KW-0808">Transferase</keyword>